<feature type="signal peptide" evidence="2">
    <location>
        <begin position="1"/>
        <end position="24"/>
    </location>
</feature>
<dbReference type="KEGG" id="slb:AWJ20_1744"/>
<dbReference type="Pfam" id="PF06687">
    <property type="entry name" value="SUR7"/>
    <property type="match status" value="1"/>
</dbReference>
<protein>
    <submittedName>
        <fullName evidence="3">Uncharacterized protein YKL187C</fullName>
    </submittedName>
</protein>
<feature type="transmembrane region" description="Helical" evidence="1">
    <location>
        <begin position="171"/>
        <end position="194"/>
    </location>
</feature>
<feature type="transmembrane region" description="Helical" evidence="1">
    <location>
        <begin position="214"/>
        <end position="236"/>
    </location>
</feature>
<keyword evidence="2" id="KW-0732">Signal</keyword>
<dbReference type="RefSeq" id="XP_018735930.1">
    <property type="nucleotide sequence ID" value="XM_018878648.1"/>
</dbReference>
<keyword evidence="4" id="KW-1185">Reference proteome</keyword>
<proteinExistence type="predicted"/>
<keyword evidence="1" id="KW-0812">Transmembrane</keyword>
<keyword evidence="1" id="KW-1133">Transmembrane helix</keyword>
<dbReference type="GeneID" id="30033580"/>
<dbReference type="OrthoDB" id="4480814at2759"/>
<evidence type="ECO:0000313" key="4">
    <source>
        <dbReference type="Proteomes" id="UP000189580"/>
    </source>
</evidence>
<gene>
    <name evidence="3" type="ORF">AWJ20_1744</name>
</gene>
<dbReference type="GO" id="GO:0005886">
    <property type="term" value="C:plasma membrane"/>
    <property type="evidence" value="ECO:0007669"/>
    <property type="project" value="InterPro"/>
</dbReference>
<evidence type="ECO:0000256" key="2">
    <source>
        <dbReference type="SAM" id="SignalP"/>
    </source>
</evidence>
<keyword evidence="1" id="KW-0472">Membrane</keyword>
<organism evidence="3 4">
    <name type="scientific">Sugiyamaella lignohabitans</name>
    <dbReference type="NCBI Taxonomy" id="796027"/>
    <lineage>
        <taxon>Eukaryota</taxon>
        <taxon>Fungi</taxon>
        <taxon>Dikarya</taxon>
        <taxon>Ascomycota</taxon>
        <taxon>Saccharomycotina</taxon>
        <taxon>Dipodascomycetes</taxon>
        <taxon>Dipodascales</taxon>
        <taxon>Trichomonascaceae</taxon>
        <taxon>Sugiyamaella</taxon>
    </lineage>
</organism>
<dbReference type="InterPro" id="IPR009571">
    <property type="entry name" value="SUR7/Rim9-like_fungi"/>
</dbReference>
<feature type="transmembrane region" description="Helical" evidence="1">
    <location>
        <begin position="136"/>
        <end position="159"/>
    </location>
</feature>
<dbReference type="GO" id="GO:0031505">
    <property type="term" value="P:fungal-type cell wall organization"/>
    <property type="evidence" value="ECO:0007669"/>
    <property type="project" value="TreeGrafter"/>
</dbReference>
<dbReference type="InterPro" id="IPR052413">
    <property type="entry name" value="SUR7_domain"/>
</dbReference>
<dbReference type="Proteomes" id="UP000189580">
    <property type="component" value="Chromosome a"/>
</dbReference>
<reference evidence="3 4" key="1">
    <citation type="submission" date="2016-02" db="EMBL/GenBank/DDBJ databases">
        <title>Complete genome sequence and transcriptome regulation of the pentose utilising yeast Sugiyamaella lignohabitans.</title>
        <authorList>
            <person name="Bellasio M."/>
            <person name="Peymann A."/>
            <person name="Valli M."/>
            <person name="Sipitzky M."/>
            <person name="Graf A."/>
            <person name="Sauer M."/>
            <person name="Marx H."/>
            <person name="Mattanovich D."/>
        </authorList>
    </citation>
    <scope>NUCLEOTIDE SEQUENCE [LARGE SCALE GENOMIC DNA]</scope>
    <source>
        <strain evidence="3 4">CBS 10342</strain>
    </source>
</reference>
<dbReference type="GO" id="GO:0051285">
    <property type="term" value="C:cell cortex of cell tip"/>
    <property type="evidence" value="ECO:0007669"/>
    <property type="project" value="TreeGrafter"/>
</dbReference>
<dbReference type="PANTHER" id="PTHR28019">
    <property type="entry name" value="CELL MEMBRANE PROTEIN YLR413W-RELATED"/>
    <property type="match status" value="1"/>
</dbReference>
<feature type="chain" id="PRO_5007885480" evidence="2">
    <location>
        <begin position="25"/>
        <end position="266"/>
    </location>
</feature>
<accession>A0A167DYT7</accession>
<dbReference type="PANTHER" id="PTHR28019:SF2">
    <property type="entry name" value="CELL MEMBRANE PROTEIN YLR413W-RELATED"/>
    <property type="match status" value="1"/>
</dbReference>
<evidence type="ECO:0000256" key="1">
    <source>
        <dbReference type="SAM" id="Phobius"/>
    </source>
</evidence>
<dbReference type="AlphaFoldDB" id="A0A167DYT7"/>
<evidence type="ECO:0000313" key="3">
    <source>
        <dbReference type="EMBL" id="ANB13453.1"/>
    </source>
</evidence>
<sequence>MVGSLVALVLALVVFLGSYEHATGLKSIYFMRIDLSNISASAVQGIPSDIAAAVDQQIPNIMQTLGISDFYDAGTNGYCQGTDNTTGQVITECFTPHMPFWFDFVSILENNTNTGIQINLPSEVKDYEKVLHAASVGMWVCYVVGIVVSALAVVSGIFAICSRFAACCASIISVVAFLALLLASALATGIFVTYRKEFNNQLDSFGAVASLNGGTYVLTWVSVAASLWAAFWWFVAMCCGKSSRRREVYQEEKQPFIGYVPHQGPF</sequence>
<dbReference type="EMBL" id="CP014501">
    <property type="protein sequence ID" value="ANB13453.1"/>
    <property type="molecule type" value="Genomic_DNA"/>
</dbReference>
<name>A0A167DYT7_9ASCO</name>